<feature type="compositionally biased region" description="Polar residues" evidence="4">
    <location>
        <begin position="522"/>
        <end position="545"/>
    </location>
</feature>
<dbReference type="GO" id="GO:0008017">
    <property type="term" value="F:microtubule binding"/>
    <property type="evidence" value="ECO:0007669"/>
    <property type="project" value="TreeGrafter"/>
</dbReference>
<evidence type="ECO:0000259" key="6">
    <source>
        <dbReference type="PROSITE" id="PS51718"/>
    </source>
</evidence>
<keyword evidence="3" id="KW-0175">Coiled coil</keyword>
<keyword evidence="1" id="KW-0547">Nucleotide-binding</keyword>
<feature type="domain" description="GED" evidence="5">
    <location>
        <begin position="778"/>
        <end position="873"/>
    </location>
</feature>
<sequence>MARKSLKREPTTVQATSQDHPSSSGDTIVMDQDMTVTNGPVDEGYSMDRANEKPDNTCSATLPTTTGTSSLKDSSPGTEHGLEVLVRGVKELVQKVQSLRHLGVEDLVLPLPKIVVVGDQSTGKSSLIEGMSEIKVPRSASTCTRCPLEINLTETTEQQWRCEVFLHKKYVYQGNLGSSRPPARNTAKIEGATKSRPLGPWVGQDSEDLHFASLTDKDTVVDALERAQLATLNPGTSYERYKPGNPLQQREHQVKFSPNVIRLDISGPGLSNLSFYDLPGVINVTDNTEEAYLVPLIKNLVKEYIKAENCINLLALTMTHDAVNSSAFGLIKEMKAEARTVGCLTKPDRMDPGEALDQWIRILRGEEYQLGFGYHVIKNNPNPDVDHATARKEEAAFFGENEPWTTTLNMYNNRFGTLQLQIALSQQLTAQIRTSLPDIIEKVQQKADFIEATLKELPEPLDGNLAAIVYGELLKFEGKVQNNIDGGLQDNTFQKGWQSLALEFSKVLADSRPVLMLPTPSAPRQSSRNTPSSEMTGTPTPSSGRGNIPVFNVDTDSEGDHKPSPVQLSGRKRSHPSTQSTPSKYSRTVPKRNSGYSITSRRFSLSEVRDIMRDAYTGLPNQTCPKAIERMIKLSQEHWHEPVEYFLGQVRELCQNMVFEQVTKVFGHRRQTKYYEQILEICETFFEEALVYQRQVAKETLRWELTKPNTINSEAMNIASDKALILLQARRREVRANAYLDEQEAKSGKITTGQARLDKLSKLTADDGKLPPDMYTQEIMAMSAVKGYYECAYNRFVDVLCASIHCGLFSKCRDEIVKMMKSRFGVTEAGATERLVILLAANPEQEHRRAQLKREMETIKKAQEHLEELTEEM</sequence>
<evidence type="ECO:0000256" key="1">
    <source>
        <dbReference type="ARBA" id="ARBA00022741"/>
    </source>
</evidence>
<keyword evidence="2" id="KW-0342">GTP-binding</keyword>
<feature type="coiled-coil region" evidence="3">
    <location>
        <begin position="842"/>
        <end position="872"/>
    </location>
</feature>
<dbReference type="PANTHER" id="PTHR11566:SF131">
    <property type="entry name" value="GTPASE, PUTATIVE (AFU_ORTHOLOGUE AFUA_6G07630)-RELATED"/>
    <property type="match status" value="1"/>
</dbReference>
<dbReference type="InterPro" id="IPR020850">
    <property type="entry name" value="GED_dom"/>
</dbReference>
<dbReference type="GO" id="GO:0005874">
    <property type="term" value="C:microtubule"/>
    <property type="evidence" value="ECO:0007669"/>
    <property type="project" value="TreeGrafter"/>
</dbReference>
<dbReference type="GO" id="GO:0005886">
    <property type="term" value="C:plasma membrane"/>
    <property type="evidence" value="ECO:0007669"/>
    <property type="project" value="TreeGrafter"/>
</dbReference>
<feature type="region of interest" description="Disordered" evidence="4">
    <location>
        <begin position="515"/>
        <end position="596"/>
    </location>
</feature>
<protein>
    <recommendedName>
        <fullName evidence="9">GED domain-containing protein</fullName>
    </recommendedName>
</protein>
<dbReference type="InterPro" id="IPR030381">
    <property type="entry name" value="G_DYNAMIN_dom"/>
</dbReference>
<dbReference type="Gene3D" id="3.40.50.300">
    <property type="entry name" value="P-loop containing nucleotide triphosphate hydrolases"/>
    <property type="match status" value="1"/>
</dbReference>
<evidence type="ECO:0000256" key="4">
    <source>
        <dbReference type="SAM" id="MobiDB-lite"/>
    </source>
</evidence>
<feature type="domain" description="Dynamin-type G" evidence="6">
    <location>
        <begin position="108"/>
        <end position="437"/>
    </location>
</feature>
<evidence type="ECO:0000256" key="2">
    <source>
        <dbReference type="ARBA" id="ARBA00023134"/>
    </source>
</evidence>
<dbReference type="PROSITE" id="PS51718">
    <property type="entry name" value="G_DYNAMIN_2"/>
    <property type="match status" value="1"/>
</dbReference>
<dbReference type="GO" id="GO:0003924">
    <property type="term" value="F:GTPase activity"/>
    <property type="evidence" value="ECO:0007669"/>
    <property type="project" value="InterPro"/>
</dbReference>
<dbReference type="InterPro" id="IPR001401">
    <property type="entry name" value="Dynamin_GTPase"/>
</dbReference>
<accession>A0AA39V6X9</accession>
<feature type="region of interest" description="Disordered" evidence="4">
    <location>
        <begin position="1"/>
        <end position="79"/>
    </location>
</feature>
<dbReference type="GO" id="GO:0005737">
    <property type="term" value="C:cytoplasm"/>
    <property type="evidence" value="ECO:0007669"/>
    <property type="project" value="TreeGrafter"/>
</dbReference>
<feature type="compositionally biased region" description="Polar residues" evidence="4">
    <location>
        <begin position="576"/>
        <end position="586"/>
    </location>
</feature>
<dbReference type="InterPro" id="IPR000375">
    <property type="entry name" value="Dynamin_stalk"/>
</dbReference>
<dbReference type="InterPro" id="IPR027417">
    <property type="entry name" value="P-loop_NTPase"/>
</dbReference>
<dbReference type="Gene3D" id="1.20.120.1240">
    <property type="entry name" value="Dynamin, middle domain"/>
    <property type="match status" value="1"/>
</dbReference>
<dbReference type="PROSITE" id="PS51388">
    <property type="entry name" value="GED"/>
    <property type="match status" value="1"/>
</dbReference>
<dbReference type="PRINTS" id="PR00195">
    <property type="entry name" value="DYNAMIN"/>
</dbReference>
<dbReference type="PANTHER" id="PTHR11566">
    <property type="entry name" value="DYNAMIN"/>
    <property type="match status" value="1"/>
</dbReference>
<organism evidence="7 8">
    <name type="scientific">Cladonia borealis</name>
    <dbReference type="NCBI Taxonomy" id="184061"/>
    <lineage>
        <taxon>Eukaryota</taxon>
        <taxon>Fungi</taxon>
        <taxon>Dikarya</taxon>
        <taxon>Ascomycota</taxon>
        <taxon>Pezizomycotina</taxon>
        <taxon>Lecanoromycetes</taxon>
        <taxon>OSLEUM clade</taxon>
        <taxon>Lecanoromycetidae</taxon>
        <taxon>Lecanorales</taxon>
        <taxon>Lecanorineae</taxon>
        <taxon>Cladoniaceae</taxon>
        <taxon>Cladonia</taxon>
    </lineage>
</organism>
<evidence type="ECO:0000313" key="7">
    <source>
        <dbReference type="EMBL" id="KAK0515189.1"/>
    </source>
</evidence>
<dbReference type="SMART" id="SM00053">
    <property type="entry name" value="DYNc"/>
    <property type="match status" value="1"/>
</dbReference>
<dbReference type="InterPro" id="IPR022812">
    <property type="entry name" value="Dynamin"/>
</dbReference>
<evidence type="ECO:0000256" key="3">
    <source>
        <dbReference type="SAM" id="Coils"/>
    </source>
</evidence>
<evidence type="ECO:0000313" key="8">
    <source>
        <dbReference type="Proteomes" id="UP001166286"/>
    </source>
</evidence>
<dbReference type="Pfam" id="PF00350">
    <property type="entry name" value="Dynamin_N"/>
    <property type="match status" value="1"/>
</dbReference>
<gene>
    <name evidence="7" type="ORF">JMJ35_002568</name>
</gene>
<proteinExistence type="predicted"/>
<dbReference type="InterPro" id="IPR045063">
    <property type="entry name" value="Dynamin_N"/>
</dbReference>
<feature type="compositionally biased region" description="Polar residues" evidence="4">
    <location>
        <begin position="56"/>
        <end position="77"/>
    </location>
</feature>
<keyword evidence="8" id="KW-1185">Reference proteome</keyword>
<comment type="caution">
    <text evidence="7">The sequence shown here is derived from an EMBL/GenBank/DDBJ whole genome shotgun (WGS) entry which is preliminary data.</text>
</comment>
<dbReference type="CDD" id="cd08771">
    <property type="entry name" value="DLP_1"/>
    <property type="match status" value="1"/>
</dbReference>
<dbReference type="SUPFAM" id="SSF52540">
    <property type="entry name" value="P-loop containing nucleoside triphosphate hydrolases"/>
    <property type="match status" value="1"/>
</dbReference>
<dbReference type="Proteomes" id="UP001166286">
    <property type="component" value="Unassembled WGS sequence"/>
</dbReference>
<feature type="compositionally biased region" description="Polar residues" evidence="4">
    <location>
        <begin position="11"/>
        <end position="26"/>
    </location>
</feature>
<dbReference type="GO" id="GO:0005525">
    <property type="term" value="F:GTP binding"/>
    <property type="evidence" value="ECO:0007669"/>
    <property type="project" value="InterPro"/>
</dbReference>
<name>A0AA39V6X9_9LECA</name>
<dbReference type="EMBL" id="JAFEKC020000004">
    <property type="protein sequence ID" value="KAK0515189.1"/>
    <property type="molecule type" value="Genomic_DNA"/>
</dbReference>
<dbReference type="Pfam" id="PF01031">
    <property type="entry name" value="Dynamin_M"/>
    <property type="match status" value="1"/>
</dbReference>
<dbReference type="GO" id="GO:0031623">
    <property type="term" value="P:receptor internalization"/>
    <property type="evidence" value="ECO:0007669"/>
    <property type="project" value="TreeGrafter"/>
</dbReference>
<reference evidence="7" key="1">
    <citation type="submission" date="2023-03" db="EMBL/GenBank/DDBJ databases">
        <title>Complete genome of Cladonia borealis.</title>
        <authorList>
            <person name="Park H."/>
        </authorList>
    </citation>
    <scope>NUCLEOTIDE SEQUENCE</scope>
    <source>
        <strain evidence="7">ANT050790</strain>
    </source>
</reference>
<dbReference type="AlphaFoldDB" id="A0AA39V6X9"/>
<evidence type="ECO:0008006" key="9">
    <source>
        <dbReference type="Google" id="ProtNLM"/>
    </source>
</evidence>
<evidence type="ECO:0000259" key="5">
    <source>
        <dbReference type="PROSITE" id="PS51388"/>
    </source>
</evidence>